<protein>
    <submittedName>
        <fullName evidence="1">Uncharacterized protein</fullName>
    </submittedName>
</protein>
<reference evidence="1" key="1">
    <citation type="submission" date="2023-04" db="EMBL/GenBank/DDBJ databases">
        <title>Complete genome sequence of Temperatibacter marinus.</title>
        <authorList>
            <person name="Rong J.-C."/>
            <person name="Yi M.-L."/>
            <person name="Zhao Q."/>
        </authorList>
    </citation>
    <scope>NUCLEOTIDE SEQUENCE</scope>
    <source>
        <strain evidence="1">NBRC 110045</strain>
    </source>
</reference>
<gene>
    <name evidence="1" type="ORF">QGN29_12810</name>
</gene>
<name>A0AA52EI18_9PROT</name>
<dbReference type="RefSeq" id="WP_310798261.1">
    <property type="nucleotide sequence ID" value="NZ_CP123872.1"/>
</dbReference>
<organism evidence="1 2">
    <name type="scientific">Temperatibacter marinus</name>
    <dbReference type="NCBI Taxonomy" id="1456591"/>
    <lineage>
        <taxon>Bacteria</taxon>
        <taxon>Pseudomonadati</taxon>
        <taxon>Pseudomonadota</taxon>
        <taxon>Alphaproteobacteria</taxon>
        <taxon>Kordiimonadales</taxon>
        <taxon>Temperatibacteraceae</taxon>
        <taxon>Temperatibacter</taxon>
    </lineage>
</organism>
<dbReference type="Proteomes" id="UP001268683">
    <property type="component" value="Chromosome"/>
</dbReference>
<evidence type="ECO:0000313" key="1">
    <source>
        <dbReference type="EMBL" id="WND02426.1"/>
    </source>
</evidence>
<accession>A0AA52EI18</accession>
<keyword evidence="2" id="KW-1185">Reference proteome</keyword>
<proteinExistence type="predicted"/>
<dbReference type="EMBL" id="CP123872">
    <property type="protein sequence ID" value="WND02426.1"/>
    <property type="molecule type" value="Genomic_DNA"/>
</dbReference>
<sequence>MTINYNKNQEAIRPDLAAANINSDSFLATDYLNHFNEIVMLLEMVPDMPEMAEDCMDWTPLSYSDHFMQSGFTAKELAVKAYELAPLEFKGPFDQIIAELDLLIGSTVNGLRAVNVSERGVSDAARMLIANRTTMMQDYLAKMNKLIHGKLLEEDIEVFNEVLAPMEAKDAEDVQSQADIDALFD</sequence>
<evidence type="ECO:0000313" key="2">
    <source>
        <dbReference type="Proteomes" id="UP001268683"/>
    </source>
</evidence>
<dbReference type="KEGG" id="tmk:QGN29_12810"/>
<dbReference type="AlphaFoldDB" id="A0AA52EI18"/>